<dbReference type="EMBL" id="JBHTKB010000001">
    <property type="protein sequence ID" value="MFD0912134.1"/>
    <property type="molecule type" value="Genomic_DNA"/>
</dbReference>
<name>A0ABW3F5T4_9PROT</name>
<dbReference type="NCBIfam" id="TIGR02595">
    <property type="entry name" value="PEP_CTERM"/>
    <property type="match status" value="1"/>
</dbReference>
<dbReference type="Proteomes" id="UP001597128">
    <property type="component" value="Unassembled WGS sequence"/>
</dbReference>
<dbReference type="NCBIfam" id="NF038126">
    <property type="entry name" value="PEP_CTERM_FxDxF"/>
    <property type="match status" value="1"/>
</dbReference>
<evidence type="ECO:0000256" key="1">
    <source>
        <dbReference type="SAM" id="SignalP"/>
    </source>
</evidence>
<gene>
    <name evidence="3" type="ORF">ACFQ1Z_01115</name>
</gene>
<feature type="domain" description="Ice-binding protein C-terminal" evidence="2">
    <location>
        <begin position="135"/>
        <end position="158"/>
    </location>
</feature>
<protein>
    <submittedName>
        <fullName evidence="3">FxDxF family PEP-CTERM protein</fullName>
    </submittedName>
</protein>
<evidence type="ECO:0000313" key="4">
    <source>
        <dbReference type="Proteomes" id="UP001597128"/>
    </source>
</evidence>
<feature type="chain" id="PRO_5045339403" evidence="1">
    <location>
        <begin position="22"/>
        <end position="163"/>
    </location>
</feature>
<dbReference type="RefSeq" id="WP_379054787.1">
    <property type="nucleotide sequence ID" value="NZ_JBHTKB010000001.1"/>
</dbReference>
<reference evidence="4" key="1">
    <citation type="journal article" date="2019" name="Int. J. Syst. Evol. Microbiol.">
        <title>The Global Catalogue of Microorganisms (GCM) 10K type strain sequencing project: providing services to taxonomists for standard genome sequencing and annotation.</title>
        <authorList>
            <consortium name="The Broad Institute Genomics Platform"/>
            <consortium name="The Broad Institute Genome Sequencing Center for Infectious Disease"/>
            <person name="Wu L."/>
            <person name="Ma J."/>
        </authorList>
    </citation>
    <scope>NUCLEOTIDE SEQUENCE [LARGE SCALE GENOMIC DNA]</scope>
    <source>
        <strain evidence="4">CCUG 58412</strain>
    </source>
</reference>
<comment type="caution">
    <text evidence="3">The sequence shown here is derived from an EMBL/GenBank/DDBJ whole genome shotgun (WGS) entry which is preliminary data.</text>
</comment>
<proteinExistence type="predicted"/>
<organism evidence="3 4">
    <name type="scientific">Methylophilus luteus</name>
    <dbReference type="NCBI Taxonomy" id="640108"/>
    <lineage>
        <taxon>Bacteria</taxon>
        <taxon>Pseudomonadati</taxon>
        <taxon>Pseudomonadota</taxon>
        <taxon>Betaproteobacteria</taxon>
        <taxon>Nitrosomonadales</taxon>
        <taxon>Methylophilaceae</taxon>
        <taxon>Methylophilus</taxon>
    </lineage>
</organism>
<keyword evidence="1" id="KW-0732">Signal</keyword>
<evidence type="ECO:0000259" key="2">
    <source>
        <dbReference type="Pfam" id="PF07589"/>
    </source>
</evidence>
<feature type="signal peptide" evidence="1">
    <location>
        <begin position="1"/>
        <end position="21"/>
    </location>
</feature>
<dbReference type="Pfam" id="PF07589">
    <property type="entry name" value="PEP-CTERM"/>
    <property type="match status" value="1"/>
</dbReference>
<evidence type="ECO:0000313" key="3">
    <source>
        <dbReference type="EMBL" id="MFD0912134.1"/>
    </source>
</evidence>
<accession>A0ABW3F5T4</accession>
<keyword evidence="4" id="KW-1185">Reference proteome</keyword>
<sequence length="163" mass="17053">MKKPLLMLALGLSTILNSAYAATYDATPSGDGYQFSSSFSGDTSFDDYIRFSTEGQQTILASISGSSGTNFTFTSFNLLDADKNLIATGSVLNGSPKIAFGFLESVQYGDFFLHVVGSTVGASAGYNGTITTTLVPEPGSYALMLAGLGLIGVIARKKVRETV</sequence>
<dbReference type="InterPro" id="IPR013424">
    <property type="entry name" value="Ice-binding_C"/>
</dbReference>